<organism evidence="2 3">
    <name type="scientific">Sagittula marina</name>
    <dbReference type="NCBI Taxonomy" id="943940"/>
    <lineage>
        <taxon>Bacteria</taxon>
        <taxon>Pseudomonadati</taxon>
        <taxon>Pseudomonadota</taxon>
        <taxon>Alphaproteobacteria</taxon>
        <taxon>Rhodobacterales</taxon>
        <taxon>Roseobacteraceae</taxon>
        <taxon>Sagittula</taxon>
    </lineage>
</organism>
<comment type="caution">
    <text evidence="2">The sequence shown here is derived from an EMBL/GenBank/DDBJ whole genome shotgun (WGS) entry which is preliminary data.</text>
</comment>
<dbReference type="Pfam" id="PF00685">
    <property type="entry name" value="Sulfotransfer_1"/>
    <property type="match status" value="1"/>
</dbReference>
<gene>
    <name evidence="2" type="ORF">GGQ68_004771</name>
</gene>
<feature type="domain" description="Sulfotransferase" evidence="1">
    <location>
        <begin position="7"/>
        <end position="126"/>
    </location>
</feature>
<keyword evidence="3" id="KW-1185">Reference proteome</keyword>
<dbReference type="Gene3D" id="3.40.50.300">
    <property type="entry name" value="P-loop containing nucleotide triphosphate hydrolases"/>
    <property type="match status" value="1"/>
</dbReference>
<dbReference type="EMBL" id="JACIEJ010000022">
    <property type="protein sequence ID" value="MBB3988414.1"/>
    <property type="molecule type" value="Genomic_DNA"/>
</dbReference>
<dbReference type="InterPro" id="IPR027417">
    <property type="entry name" value="P-loop_NTPase"/>
</dbReference>
<accession>A0A7W6GWG7</accession>
<name>A0A7W6GWG7_9RHOB</name>
<dbReference type="RefSeq" id="WP_183970222.1">
    <property type="nucleotide sequence ID" value="NZ_BAABBZ010000051.1"/>
</dbReference>
<dbReference type="GO" id="GO:0008146">
    <property type="term" value="F:sulfotransferase activity"/>
    <property type="evidence" value="ECO:0007669"/>
    <property type="project" value="InterPro"/>
</dbReference>
<proteinExistence type="predicted"/>
<protein>
    <recommendedName>
        <fullName evidence="1">Sulfotransferase domain-containing protein</fullName>
    </recommendedName>
</protein>
<dbReference type="SUPFAM" id="SSF52540">
    <property type="entry name" value="P-loop containing nucleoside triphosphate hydrolases"/>
    <property type="match status" value="1"/>
</dbReference>
<evidence type="ECO:0000313" key="2">
    <source>
        <dbReference type="EMBL" id="MBB3988414.1"/>
    </source>
</evidence>
<evidence type="ECO:0000313" key="3">
    <source>
        <dbReference type="Proteomes" id="UP000541426"/>
    </source>
</evidence>
<dbReference type="InterPro" id="IPR000863">
    <property type="entry name" value="Sulfotransferase_dom"/>
</dbReference>
<evidence type="ECO:0000259" key="1">
    <source>
        <dbReference type="Pfam" id="PF00685"/>
    </source>
</evidence>
<sequence>MEAKKFLIVVGLPKSGTTFLFSQASKRPDRFAMPWGNKEVDYFRRGCDLDAYLGLFDGAREGGADAVRADDRVRFDASPLYIDDFDTSLANMAQALEGHEVRIVVCLRDPMERAYSHYLHDVAQHQKIHGHADYSFWSPAVMAKYLFPLEPRLHKLCAHFGSENVFGFAFGEDMSRVETMLRDFAGLGDDWSLDLSDNPAPGFTSPQCFYNGDRDMEVPLQEKVYRLRAGHLLVVNRQFSVLRKEINRPLAEQIMMRQAALTRQFDTGMLQKVTRARIYDDTCRAAALAGIELRLSSAPKVLLSKVSTDLPPHILKQLEPLCSFDEAVAQMFEAGTQRTMNTLVQMPHAGPSLARDMARLGLSHLRDPIEPAPFRDIQRQIIHDYGPIPLYIEALMSGEVARGNYDAALELFDGFGGPRALLWPMDLAHFLKARSIALPEDVAQTFRDAGIRVDLPEST</sequence>
<dbReference type="Proteomes" id="UP000541426">
    <property type="component" value="Unassembled WGS sequence"/>
</dbReference>
<reference evidence="2 3" key="1">
    <citation type="submission" date="2020-08" db="EMBL/GenBank/DDBJ databases">
        <title>Genomic Encyclopedia of Type Strains, Phase IV (KMG-IV): sequencing the most valuable type-strain genomes for metagenomic binning, comparative biology and taxonomic classification.</title>
        <authorList>
            <person name="Goeker M."/>
        </authorList>
    </citation>
    <scope>NUCLEOTIDE SEQUENCE [LARGE SCALE GENOMIC DNA]</scope>
    <source>
        <strain evidence="2 3">DSM 102235</strain>
    </source>
</reference>
<dbReference type="AlphaFoldDB" id="A0A7W6GWG7"/>